<evidence type="ECO:0000313" key="1">
    <source>
        <dbReference type="EMBL" id="CNE09270.1"/>
    </source>
</evidence>
<dbReference type="GeneID" id="61907611"/>
<evidence type="ECO:0000313" key="2">
    <source>
        <dbReference type="Proteomes" id="UP000045824"/>
    </source>
</evidence>
<dbReference type="AlphaFoldDB" id="A0A0T9KKT2"/>
<sequence>MEHIEQIYLALSRIQFIAEISLTACCKHEEMEMALYLISDLADECLPNNGHEEVFYKASPDCTR</sequence>
<dbReference type="RefSeq" id="WP_032821016.1">
    <property type="nucleotide sequence ID" value="NZ_CABHXL010000038.1"/>
</dbReference>
<reference evidence="1 2" key="1">
    <citation type="submission" date="2015-03" db="EMBL/GenBank/DDBJ databases">
        <authorList>
            <person name="Murphy D."/>
        </authorList>
    </citation>
    <scope>NUCLEOTIDE SEQUENCE [LARGE SCALE GENOMIC DNA]</scope>
    <source>
        <strain evidence="1 2">FCF326</strain>
    </source>
</reference>
<dbReference type="OrthoDB" id="6491470at2"/>
<dbReference type="Proteomes" id="UP000045824">
    <property type="component" value="Unassembled WGS sequence"/>
</dbReference>
<protein>
    <submittedName>
        <fullName evidence="1">Uncharacterized protein</fullName>
    </submittedName>
</protein>
<name>A0A0T9KKT2_YERKR</name>
<dbReference type="EMBL" id="CPYI01000001">
    <property type="protein sequence ID" value="CNE09270.1"/>
    <property type="molecule type" value="Genomic_DNA"/>
</dbReference>
<proteinExistence type="predicted"/>
<gene>
    <name evidence="1" type="ORF">ERS008491_00398</name>
</gene>
<accession>A0A0T9KKT2</accession>
<organism evidence="1 2">
    <name type="scientific">Yersinia kristensenii</name>
    <dbReference type="NCBI Taxonomy" id="28152"/>
    <lineage>
        <taxon>Bacteria</taxon>
        <taxon>Pseudomonadati</taxon>
        <taxon>Pseudomonadota</taxon>
        <taxon>Gammaproteobacteria</taxon>
        <taxon>Enterobacterales</taxon>
        <taxon>Yersiniaceae</taxon>
        <taxon>Yersinia</taxon>
    </lineage>
</organism>